<organism evidence="5 6">
    <name type="scientific">Peptoclostridium acidaminophilum DSM 3953</name>
    <dbReference type="NCBI Taxonomy" id="1286171"/>
    <lineage>
        <taxon>Bacteria</taxon>
        <taxon>Bacillati</taxon>
        <taxon>Bacillota</taxon>
        <taxon>Clostridia</taxon>
        <taxon>Peptostreptococcales</taxon>
        <taxon>Peptoclostridiaceae</taxon>
        <taxon>Peptoclostridium</taxon>
    </lineage>
</organism>
<evidence type="ECO:0000259" key="3">
    <source>
        <dbReference type="Pfam" id="PF09972"/>
    </source>
</evidence>
<dbReference type="AlphaFoldDB" id="W8TIQ9"/>
<feature type="transmembrane region" description="Helical" evidence="2">
    <location>
        <begin position="308"/>
        <end position="328"/>
    </location>
</feature>
<protein>
    <recommendedName>
        <fullName evidence="7">DUF2207 domain-containing protein</fullName>
    </recommendedName>
</protein>
<dbReference type="InterPro" id="IPR018702">
    <property type="entry name" value="DUF2207"/>
</dbReference>
<evidence type="ECO:0000259" key="4">
    <source>
        <dbReference type="Pfam" id="PF20990"/>
    </source>
</evidence>
<dbReference type="PATRIC" id="fig|1286171.3.peg.737"/>
<name>W8TIQ9_PEPAC</name>
<sequence>MGTETSVEIGRFDVTVNVPDESFKQGDIRAWGHGPLEGSLDVFANSAVFSVDSLPPNTMVEARLLFPKSYLSQAQEINTERVDTVLAEEARWADEANAIRMKARILLSLAALLIVLELALAVYLYFRYDKEHKAEFEGEYYRELPGDYSPAEMSALMTFGRISPNDVTATVMDLVRRKKLLVEDITYTEDRFLLPDKDIESILIRKADSFDESAMKEHEKRLVSWLIDDMGDGREVILSQLEKSIKRDKSTAMLYKSGYELFVDSAKDAAQIRGFFEEGMSGARIGAILLGIAGVFGGVALIAMLTAIGLGVALIATSIGLVLYSALIKKRTRYGAEQYGMWKAFKRFLRHFSQLDKAQLPSIVMWEHYLVYAISLGVAAEVIKALKIIYPPEAFQAAGLTYLGHSYGRGMSPVSSFDTITNSISSSTTKALSAATSQLSSSGGGGGGFSGGGGGGGGGGGTGGF</sequence>
<proteinExistence type="predicted"/>
<evidence type="ECO:0008006" key="7">
    <source>
        <dbReference type="Google" id="ProtNLM"/>
    </source>
</evidence>
<dbReference type="Proteomes" id="UP000019591">
    <property type="component" value="Chromosome"/>
</dbReference>
<dbReference type="HOGENOM" id="CLU_026556_1_0_9"/>
<evidence type="ECO:0000256" key="2">
    <source>
        <dbReference type="SAM" id="Phobius"/>
    </source>
</evidence>
<evidence type="ECO:0000313" key="5">
    <source>
        <dbReference type="EMBL" id="AHM56092.1"/>
    </source>
</evidence>
<keyword evidence="2" id="KW-1133">Transmembrane helix</keyword>
<dbReference type="STRING" id="1286171.EAL2_c07920"/>
<dbReference type="Pfam" id="PF20990">
    <property type="entry name" value="DUF2207_C"/>
    <property type="match status" value="1"/>
</dbReference>
<reference evidence="5 6" key="1">
    <citation type="journal article" date="2014" name="Genome Announc.">
        <title>Complete Genome Sequence of Amino Acid-Utilizing Eubacterium acidaminophilum al-2 (DSM 3953).</title>
        <authorList>
            <person name="Poehlein A."/>
            <person name="Andreesen J.R."/>
            <person name="Daniel R."/>
        </authorList>
    </citation>
    <scope>NUCLEOTIDE SEQUENCE [LARGE SCALE GENOMIC DNA]</scope>
    <source>
        <strain evidence="5 6">DSM 3953</strain>
    </source>
</reference>
<dbReference type="RefSeq" id="WP_025435123.1">
    <property type="nucleotide sequence ID" value="NZ_CP007452.1"/>
</dbReference>
<feature type="region of interest" description="Disordered" evidence="1">
    <location>
        <begin position="442"/>
        <end position="465"/>
    </location>
</feature>
<keyword evidence="6" id="KW-1185">Reference proteome</keyword>
<dbReference type="InterPro" id="IPR048389">
    <property type="entry name" value="YciQ-like_C"/>
</dbReference>
<dbReference type="OrthoDB" id="5507254at2"/>
<keyword evidence="2" id="KW-0472">Membrane</keyword>
<evidence type="ECO:0000313" key="6">
    <source>
        <dbReference type="Proteomes" id="UP000019591"/>
    </source>
</evidence>
<gene>
    <name evidence="5" type="ORF">EAL2_c07920</name>
</gene>
<feature type="transmembrane region" description="Helical" evidence="2">
    <location>
        <begin position="283"/>
        <end position="302"/>
    </location>
</feature>
<dbReference type="Pfam" id="PF09972">
    <property type="entry name" value="DUF2207"/>
    <property type="match status" value="1"/>
</dbReference>
<dbReference type="eggNOG" id="COG4907">
    <property type="taxonomic scope" value="Bacteria"/>
</dbReference>
<feature type="domain" description="Predicted membrane protein YciQ-like C-terminal" evidence="4">
    <location>
        <begin position="138"/>
        <end position="386"/>
    </location>
</feature>
<feature type="transmembrane region" description="Helical" evidence="2">
    <location>
        <begin position="105"/>
        <end position="126"/>
    </location>
</feature>
<dbReference type="KEGG" id="eac:EAL2_c07920"/>
<dbReference type="EMBL" id="CP007452">
    <property type="protein sequence ID" value="AHM56092.1"/>
    <property type="molecule type" value="Genomic_DNA"/>
</dbReference>
<accession>W8TIQ9</accession>
<feature type="domain" description="DUF2207" evidence="3">
    <location>
        <begin position="2"/>
        <end position="66"/>
    </location>
</feature>
<keyword evidence="2" id="KW-0812">Transmembrane</keyword>
<evidence type="ECO:0000256" key="1">
    <source>
        <dbReference type="SAM" id="MobiDB-lite"/>
    </source>
</evidence>